<feature type="non-terminal residue" evidence="1">
    <location>
        <position position="124"/>
    </location>
</feature>
<gene>
    <name evidence="1" type="ORF">ETD86_20755</name>
</gene>
<comment type="caution">
    <text evidence="1">The sequence shown here is derived from an EMBL/GenBank/DDBJ whole genome shotgun (WGS) entry which is preliminary data.</text>
</comment>
<dbReference type="AlphaFoldDB" id="A0A5S4FH17"/>
<evidence type="ECO:0000313" key="1">
    <source>
        <dbReference type="EMBL" id="TMR19203.1"/>
    </source>
</evidence>
<reference evidence="1 2" key="1">
    <citation type="submission" date="2019-05" db="EMBL/GenBank/DDBJ databases">
        <title>Draft genome sequence of Nonomuraea turkmeniaca DSM 43926.</title>
        <authorList>
            <person name="Saricaoglu S."/>
            <person name="Isik K."/>
        </authorList>
    </citation>
    <scope>NUCLEOTIDE SEQUENCE [LARGE SCALE GENOMIC DNA]</scope>
    <source>
        <strain evidence="1 2">DSM 43926</strain>
    </source>
</reference>
<dbReference type="RefSeq" id="WP_211370197.1">
    <property type="nucleotide sequence ID" value="NZ_VCKY01000066.1"/>
</dbReference>
<sequence length="124" mass="13507">MRITTTDQAYHLDSGHYRLTVSRTDPSAELEGWMTLSLIASVGTASGRDETYETFPAVLAGHGNGVIFDFPQRTTQWETKTVRLTCTPETIALEVRVEGDGVLGDVTLMGGRAVLNSRAAGMFR</sequence>
<evidence type="ECO:0000313" key="2">
    <source>
        <dbReference type="Proteomes" id="UP000309128"/>
    </source>
</evidence>
<organism evidence="1 2">
    <name type="scientific">Nonomuraea turkmeniaca</name>
    <dbReference type="NCBI Taxonomy" id="103838"/>
    <lineage>
        <taxon>Bacteria</taxon>
        <taxon>Bacillati</taxon>
        <taxon>Actinomycetota</taxon>
        <taxon>Actinomycetes</taxon>
        <taxon>Streptosporangiales</taxon>
        <taxon>Streptosporangiaceae</taxon>
        <taxon>Nonomuraea</taxon>
    </lineage>
</organism>
<proteinExistence type="predicted"/>
<name>A0A5S4FH17_9ACTN</name>
<keyword evidence="2" id="KW-1185">Reference proteome</keyword>
<accession>A0A5S4FH17</accession>
<protein>
    <submittedName>
        <fullName evidence="1">Uncharacterized protein</fullName>
    </submittedName>
</protein>
<dbReference type="Proteomes" id="UP000309128">
    <property type="component" value="Unassembled WGS sequence"/>
</dbReference>
<dbReference type="EMBL" id="VCKY01000066">
    <property type="protein sequence ID" value="TMR19203.1"/>
    <property type="molecule type" value="Genomic_DNA"/>
</dbReference>